<organism evidence="3 4">
    <name type="scientific">Diplocarpon rosae</name>
    <dbReference type="NCBI Taxonomy" id="946125"/>
    <lineage>
        <taxon>Eukaryota</taxon>
        <taxon>Fungi</taxon>
        <taxon>Dikarya</taxon>
        <taxon>Ascomycota</taxon>
        <taxon>Pezizomycotina</taxon>
        <taxon>Leotiomycetes</taxon>
        <taxon>Helotiales</taxon>
        <taxon>Drepanopezizaceae</taxon>
        <taxon>Diplocarpon</taxon>
    </lineage>
</organism>
<evidence type="ECO:0000313" key="4">
    <source>
        <dbReference type="Proteomes" id="UP001285354"/>
    </source>
</evidence>
<keyword evidence="4" id="KW-1185">Reference proteome</keyword>
<name>A0AAD9T328_9HELO</name>
<gene>
    <name evidence="3" type="ORF">QTJ16_001684</name>
</gene>
<feature type="region of interest" description="Disordered" evidence="1">
    <location>
        <begin position="96"/>
        <end position="124"/>
    </location>
</feature>
<dbReference type="GO" id="GO:0030687">
    <property type="term" value="C:preribosome, large subunit precursor"/>
    <property type="evidence" value="ECO:0007669"/>
    <property type="project" value="TreeGrafter"/>
</dbReference>
<sequence>MAKGARASKIKANNAKLKGEVFGPVETNRTARLSAKLLELASQPRPKPPVKDVEMDKKDSKECPYKKNIVLRLTKYSIVAEDEIVPFAEPKPAEDMEIDEYMTKTKRDTSKSGKGTIQRRKTSKYKSAIVFPKYADRSKVRKSNSKGNKK</sequence>
<feature type="compositionally biased region" description="Basic and acidic residues" evidence="1">
    <location>
        <begin position="101"/>
        <end position="111"/>
    </location>
</feature>
<dbReference type="Proteomes" id="UP001285354">
    <property type="component" value="Unassembled WGS sequence"/>
</dbReference>
<dbReference type="AlphaFoldDB" id="A0AAD9T328"/>
<dbReference type="Pfam" id="PF10338">
    <property type="entry name" value="YBL028C_N"/>
    <property type="match status" value="1"/>
</dbReference>
<dbReference type="EMBL" id="JAUBYV010000002">
    <property type="protein sequence ID" value="KAK2628581.1"/>
    <property type="molecule type" value="Genomic_DNA"/>
</dbReference>
<protein>
    <recommendedName>
        <fullName evidence="2">DUF2423 domain-containing protein</fullName>
    </recommendedName>
</protein>
<accession>A0AAD9T328</accession>
<evidence type="ECO:0000259" key="2">
    <source>
        <dbReference type="Pfam" id="PF10338"/>
    </source>
</evidence>
<comment type="caution">
    <text evidence="3">The sequence shown here is derived from an EMBL/GenBank/DDBJ whole genome shotgun (WGS) entry which is preliminary data.</text>
</comment>
<evidence type="ECO:0000256" key="1">
    <source>
        <dbReference type="SAM" id="MobiDB-lite"/>
    </source>
</evidence>
<proteinExistence type="predicted"/>
<dbReference type="InterPro" id="IPR019434">
    <property type="entry name" value="DUF2423"/>
</dbReference>
<feature type="domain" description="DUF2423" evidence="2">
    <location>
        <begin position="1"/>
        <end position="44"/>
    </location>
</feature>
<dbReference type="PANTHER" id="PTHR28219">
    <property type="entry name" value="UPF0642 PROTEIN YBL028C"/>
    <property type="match status" value="1"/>
</dbReference>
<dbReference type="PANTHER" id="PTHR28219:SF1">
    <property type="entry name" value="UPF0642 PROTEIN YBL028C"/>
    <property type="match status" value="1"/>
</dbReference>
<reference evidence="3" key="1">
    <citation type="submission" date="2023-06" db="EMBL/GenBank/DDBJ databases">
        <title>Draft genome of Marssonina rosae.</title>
        <authorList>
            <person name="Cheng Q."/>
        </authorList>
    </citation>
    <scope>NUCLEOTIDE SEQUENCE</scope>
    <source>
        <strain evidence="3">R4</strain>
    </source>
</reference>
<evidence type="ECO:0000313" key="3">
    <source>
        <dbReference type="EMBL" id="KAK2628581.1"/>
    </source>
</evidence>